<dbReference type="EMBL" id="KB445554">
    <property type="protein sequence ID" value="EMC97517.1"/>
    <property type="molecule type" value="Genomic_DNA"/>
</dbReference>
<dbReference type="KEGG" id="bcom:BAUCODRAFT_147585"/>
<evidence type="ECO:0000313" key="2">
    <source>
        <dbReference type="Proteomes" id="UP000011761"/>
    </source>
</evidence>
<keyword evidence="2" id="KW-1185">Reference proteome</keyword>
<evidence type="ECO:0000313" key="1">
    <source>
        <dbReference type="EMBL" id="EMC97517.1"/>
    </source>
</evidence>
<gene>
    <name evidence="1" type="ORF">BAUCODRAFT_147585</name>
</gene>
<proteinExistence type="predicted"/>
<sequence>MAETADGLLSIEIDADNYAETAAGDVQSVPRTYQSEADFQAQKASYHAKVDHGNNYQKLILAVPTLAASSMTNGDGVGHDTAQRTRLSKKDLQLLGYAVGEMYYDREYTGVLELCTRVKQRCEIDTKTAESVARWISRCEDRLARTA</sequence>
<dbReference type="GeneID" id="19108775"/>
<dbReference type="OMA" id="WISRCED"/>
<dbReference type="HOGENOM" id="CLU_125057_0_0_1"/>
<dbReference type="Proteomes" id="UP000011761">
    <property type="component" value="Unassembled WGS sequence"/>
</dbReference>
<name>M2LSR8_BAUPA</name>
<dbReference type="AlphaFoldDB" id="M2LSR8"/>
<organism evidence="1 2">
    <name type="scientific">Baudoinia panamericana (strain UAMH 10762)</name>
    <name type="common">Angels' share fungus</name>
    <name type="synonym">Baudoinia compniacensis (strain UAMH 10762)</name>
    <dbReference type="NCBI Taxonomy" id="717646"/>
    <lineage>
        <taxon>Eukaryota</taxon>
        <taxon>Fungi</taxon>
        <taxon>Dikarya</taxon>
        <taxon>Ascomycota</taxon>
        <taxon>Pezizomycotina</taxon>
        <taxon>Dothideomycetes</taxon>
        <taxon>Dothideomycetidae</taxon>
        <taxon>Mycosphaerellales</taxon>
        <taxon>Teratosphaeriaceae</taxon>
        <taxon>Baudoinia</taxon>
    </lineage>
</organism>
<protein>
    <submittedName>
        <fullName evidence="1">Uncharacterized protein</fullName>
    </submittedName>
</protein>
<dbReference type="RefSeq" id="XP_007675858.1">
    <property type="nucleotide sequence ID" value="XM_007677668.1"/>
</dbReference>
<reference evidence="1 2" key="1">
    <citation type="journal article" date="2012" name="PLoS Pathog.">
        <title>Diverse lifestyles and strategies of plant pathogenesis encoded in the genomes of eighteen Dothideomycetes fungi.</title>
        <authorList>
            <person name="Ohm R.A."/>
            <person name="Feau N."/>
            <person name="Henrissat B."/>
            <person name="Schoch C.L."/>
            <person name="Horwitz B.A."/>
            <person name="Barry K.W."/>
            <person name="Condon B.J."/>
            <person name="Copeland A.C."/>
            <person name="Dhillon B."/>
            <person name="Glaser F."/>
            <person name="Hesse C.N."/>
            <person name="Kosti I."/>
            <person name="LaButti K."/>
            <person name="Lindquist E.A."/>
            <person name="Lucas S."/>
            <person name="Salamov A.A."/>
            <person name="Bradshaw R.E."/>
            <person name="Ciuffetti L."/>
            <person name="Hamelin R.C."/>
            <person name="Kema G.H.J."/>
            <person name="Lawrence C."/>
            <person name="Scott J.A."/>
            <person name="Spatafora J.W."/>
            <person name="Turgeon B.G."/>
            <person name="de Wit P.J.G.M."/>
            <person name="Zhong S."/>
            <person name="Goodwin S.B."/>
            <person name="Grigoriev I.V."/>
        </authorList>
    </citation>
    <scope>NUCLEOTIDE SEQUENCE [LARGE SCALE GENOMIC DNA]</scope>
    <source>
        <strain evidence="1 2">UAMH 10762</strain>
    </source>
</reference>
<dbReference type="eggNOG" id="ENOG502R984">
    <property type="taxonomic scope" value="Eukaryota"/>
</dbReference>
<accession>M2LSR8</accession>
<dbReference type="OrthoDB" id="3938544at2759"/>